<comment type="caution">
    <text evidence="2">The sequence shown here is derived from an EMBL/GenBank/DDBJ whole genome shotgun (WGS) entry which is preliminary data.</text>
</comment>
<feature type="region of interest" description="Disordered" evidence="1">
    <location>
        <begin position="1"/>
        <end position="25"/>
    </location>
</feature>
<dbReference type="EMBL" id="BPVZ01002267">
    <property type="protein sequence ID" value="GKV53908.1"/>
    <property type="molecule type" value="Genomic_DNA"/>
</dbReference>
<sequence>MLCPPTPCTREAPQLPPPISGRKSSKAWGFSPSFLVLEPRNPPSLLEIPDLRCLLPSVRRPLLVWV</sequence>
<evidence type="ECO:0000256" key="1">
    <source>
        <dbReference type="SAM" id="MobiDB-lite"/>
    </source>
</evidence>
<evidence type="ECO:0000313" key="3">
    <source>
        <dbReference type="Proteomes" id="UP001054252"/>
    </source>
</evidence>
<evidence type="ECO:0000313" key="2">
    <source>
        <dbReference type="EMBL" id="GKV53908.1"/>
    </source>
</evidence>
<dbReference type="Proteomes" id="UP001054252">
    <property type="component" value="Unassembled WGS sequence"/>
</dbReference>
<dbReference type="AlphaFoldDB" id="A0AAV5MV86"/>
<accession>A0AAV5MV86</accession>
<reference evidence="2 3" key="1">
    <citation type="journal article" date="2021" name="Commun. Biol.">
        <title>The genome of Shorea leprosula (Dipterocarpaceae) highlights the ecological relevance of drought in aseasonal tropical rainforests.</title>
        <authorList>
            <person name="Ng K.K.S."/>
            <person name="Kobayashi M.J."/>
            <person name="Fawcett J.A."/>
            <person name="Hatakeyama M."/>
            <person name="Paape T."/>
            <person name="Ng C.H."/>
            <person name="Ang C.C."/>
            <person name="Tnah L.H."/>
            <person name="Lee C.T."/>
            <person name="Nishiyama T."/>
            <person name="Sese J."/>
            <person name="O'Brien M.J."/>
            <person name="Copetti D."/>
            <person name="Mohd Noor M.I."/>
            <person name="Ong R.C."/>
            <person name="Putra M."/>
            <person name="Sireger I.Z."/>
            <person name="Indrioko S."/>
            <person name="Kosugi Y."/>
            <person name="Izuno A."/>
            <person name="Isagi Y."/>
            <person name="Lee S.L."/>
            <person name="Shimizu K.K."/>
        </authorList>
    </citation>
    <scope>NUCLEOTIDE SEQUENCE [LARGE SCALE GENOMIC DNA]</scope>
    <source>
        <strain evidence="2">214</strain>
    </source>
</reference>
<proteinExistence type="predicted"/>
<name>A0AAV5MV86_9ROSI</name>
<organism evidence="2 3">
    <name type="scientific">Rubroshorea leprosula</name>
    <dbReference type="NCBI Taxonomy" id="152421"/>
    <lineage>
        <taxon>Eukaryota</taxon>
        <taxon>Viridiplantae</taxon>
        <taxon>Streptophyta</taxon>
        <taxon>Embryophyta</taxon>
        <taxon>Tracheophyta</taxon>
        <taxon>Spermatophyta</taxon>
        <taxon>Magnoliopsida</taxon>
        <taxon>eudicotyledons</taxon>
        <taxon>Gunneridae</taxon>
        <taxon>Pentapetalae</taxon>
        <taxon>rosids</taxon>
        <taxon>malvids</taxon>
        <taxon>Malvales</taxon>
        <taxon>Dipterocarpaceae</taxon>
        <taxon>Rubroshorea</taxon>
    </lineage>
</organism>
<gene>
    <name evidence="2" type="ORF">SLEP1_g60421</name>
</gene>
<protein>
    <submittedName>
        <fullName evidence="2">Uncharacterized protein</fullName>
    </submittedName>
</protein>
<keyword evidence="3" id="KW-1185">Reference proteome</keyword>